<comment type="similarity">
    <text evidence="2">Belongs to the bacterial sugar transferase family.</text>
</comment>
<dbReference type="InterPro" id="IPR003362">
    <property type="entry name" value="Bact_transf"/>
</dbReference>
<keyword evidence="3 9" id="KW-0808">Transferase</keyword>
<dbReference type="NCBIfam" id="TIGR03023">
    <property type="entry name" value="WcaJ_sugtrans"/>
    <property type="match status" value="1"/>
</dbReference>
<evidence type="ECO:0000256" key="3">
    <source>
        <dbReference type="ARBA" id="ARBA00022679"/>
    </source>
</evidence>
<gene>
    <name evidence="9" type="ORF">R0137_04030</name>
</gene>
<dbReference type="GO" id="GO:0089702">
    <property type="term" value="F:undecaprenyl-phosphate glucose phosphotransferase activity"/>
    <property type="evidence" value="ECO:0007669"/>
    <property type="project" value="UniProtKB-EC"/>
</dbReference>
<name>A0ABZ0IGC9_9GAMM</name>
<accession>A0ABZ0IGC9</accession>
<feature type="transmembrane region" description="Helical" evidence="7">
    <location>
        <begin position="12"/>
        <end position="32"/>
    </location>
</feature>
<feature type="domain" description="Bacterial sugar transferase" evidence="8">
    <location>
        <begin position="269"/>
        <end position="452"/>
    </location>
</feature>
<evidence type="ECO:0000256" key="6">
    <source>
        <dbReference type="ARBA" id="ARBA00023136"/>
    </source>
</evidence>
<reference evidence="9 10" key="1">
    <citation type="submission" date="2023-10" db="EMBL/GenBank/DDBJ databases">
        <title>Two novel species belonging to the OM43/NOR5 clade.</title>
        <authorList>
            <person name="Park M."/>
        </authorList>
    </citation>
    <scope>NUCLEOTIDE SEQUENCE [LARGE SCALE GENOMIC DNA]</scope>
    <source>
        <strain evidence="9 10">IMCC45268</strain>
    </source>
</reference>
<evidence type="ECO:0000313" key="9">
    <source>
        <dbReference type="EMBL" id="WOJ97748.1"/>
    </source>
</evidence>
<dbReference type="Proteomes" id="UP001626549">
    <property type="component" value="Chromosome"/>
</dbReference>
<evidence type="ECO:0000256" key="2">
    <source>
        <dbReference type="ARBA" id="ARBA00006464"/>
    </source>
</evidence>
<dbReference type="Pfam" id="PF13727">
    <property type="entry name" value="CoA_binding_3"/>
    <property type="match status" value="1"/>
</dbReference>
<proteinExistence type="inferred from homology"/>
<feature type="transmembrane region" description="Helical" evidence="7">
    <location>
        <begin position="108"/>
        <end position="131"/>
    </location>
</feature>
<dbReference type="PANTHER" id="PTHR30576">
    <property type="entry name" value="COLANIC BIOSYNTHESIS UDP-GLUCOSE LIPID CARRIER TRANSFERASE"/>
    <property type="match status" value="1"/>
</dbReference>
<sequence length="460" mass="52335">MRANNVVQSYHLTPVLVFIDAFLMMITTGVVYLSFESFRNEQEFGLLVSTICGVLLIMTYSLGGVYQAWRHKTHLYFFTRVGFSWLLVVFAVWVAYAVISQQLYLPSWLYLWFFVAGLLTYGYRLFIGLVLQWSRARGFNNKTILFIGEKASVDEMSAYFSENRHFGFDVFGQVYVDDESDDFTLPESLLATLQDEGNAPTELWLCLPLAKSAMIKNMVFALKNSASDIRLVPQLDDQMLLSHPYQAIMGLNVVDLNYSPLHGVNHAIKAVTDIVFSIVILVLISPVMITLICAVKLTSKGPVLFVQQRNGAGGKIVNIYKFRSMKVHKESENKVTQATKGDSRLTPIGGFIRRTSLDELPQFINVLQGRMSIVGPRPHARSHNSEYSRLVDSYMSRHRVKPGITGWAQVNGFRGETDTLDKMEDRVSYDLWYIENWSWGLDVKIIIKTVFKGFINKNAY</sequence>
<protein>
    <submittedName>
        <fullName evidence="9">Undecaprenyl-phosphate glucose phosphotransferase</fullName>
        <ecNumber evidence="9">2.7.8.31</ecNumber>
    </submittedName>
</protein>
<keyword evidence="10" id="KW-1185">Reference proteome</keyword>
<comment type="subcellular location">
    <subcellularLocation>
        <location evidence="1">Membrane</location>
        <topology evidence="1">Multi-pass membrane protein</topology>
    </subcellularLocation>
</comment>
<dbReference type="RefSeq" id="WP_407328741.1">
    <property type="nucleotide sequence ID" value="NZ_CP136865.1"/>
</dbReference>
<dbReference type="NCBIfam" id="TIGR03025">
    <property type="entry name" value="EPS_sugtrans"/>
    <property type="match status" value="1"/>
</dbReference>
<dbReference type="EC" id="2.7.8.31" evidence="9"/>
<evidence type="ECO:0000256" key="7">
    <source>
        <dbReference type="SAM" id="Phobius"/>
    </source>
</evidence>
<feature type="transmembrane region" description="Helical" evidence="7">
    <location>
        <begin position="75"/>
        <end position="96"/>
    </location>
</feature>
<evidence type="ECO:0000256" key="4">
    <source>
        <dbReference type="ARBA" id="ARBA00022692"/>
    </source>
</evidence>
<feature type="transmembrane region" description="Helical" evidence="7">
    <location>
        <begin position="44"/>
        <end position="63"/>
    </location>
</feature>
<keyword evidence="5 7" id="KW-1133">Transmembrane helix</keyword>
<evidence type="ECO:0000256" key="1">
    <source>
        <dbReference type="ARBA" id="ARBA00004141"/>
    </source>
</evidence>
<dbReference type="InterPro" id="IPR017475">
    <property type="entry name" value="EPS_sugar_tfrase"/>
</dbReference>
<dbReference type="InterPro" id="IPR017473">
    <property type="entry name" value="Undecaprenyl-P_gluc_Ptfrase"/>
</dbReference>
<feature type="transmembrane region" description="Helical" evidence="7">
    <location>
        <begin position="274"/>
        <end position="297"/>
    </location>
</feature>
<dbReference type="EMBL" id="CP136865">
    <property type="protein sequence ID" value="WOJ97748.1"/>
    <property type="molecule type" value="Genomic_DNA"/>
</dbReference>
<keyword evidence="4 7" id="KW-0812">Transmembrane</keyword>
<keyword evidence="6 7" id="KW-0472">Membrane</keyword>
<dbReference type="PANTHER" id="PTHR30576:SF21">
    <property type="entry name" value="UDP-GLUCOSE:UNDECAPRENYL-PHOSPHATE GLUCOSE-1-PHOSPHATE TRANSFERASE"/>
    <property type="match status" value="1"/>
</dbReference>
<evidence type="ECO:0000259" key="8">
    <source>
        <dbReference type="Pfam" id="PF02397"/>
    </source>
</evidence>
<dbReference type="Pfam" id="PF02397">
    <property type="entry name" value="Bac_transf"/>
    <property type="match status" value="1"/>
</dbReference>
<evidence type="ECO:0000313" key="10">
    <source>
        <dbReference type="Proteomes" id="UP001626549"/>
    </source>
</evidence>
<organism evidence="9 10">
    <name type="scientific">Congregibacter brevis</name>
    <dbReference type="NCBI Taxonomy" id="3081201"/>
    <lineage>
        <taxon>Bacteria</taxon>
        <taxon>Pseudomonadati</taxon>
        <taxon>Pseudomonadota</taxon>
        <taxon>Gammaproteobacteria</taxon>
        <taxon>Cellvibrionales</taxon>
        <taxon>Halieaceae</taxon>
        <taxon>Congregibacter</taxon>
    </lineage>
</organism>
<evidence type="ECO:0000256" key="5">
    <source>
        <dbReference type="ARBA" id="ARBA00022989"/>
    </source>
</evidence>